<dbReference type="GO" id="GO:0140359">
    <property type="term" value="F:ABC-type transporter activity"/>
    <property type="evidence" value="ECO:0007669"/>
    <property type="project" value="InterPro"/>
</dbReference>
<dbReference type="InterPro" id="IPR011527">
    <property type="entry name" value="ABC1_TM_dom"/>
</dbReference>
<evidence type="ECO:0000256" key="3">
    <source>
        <dbReference type="ARBA" id="ARBA00022741"/>
    </source>
</evidence>
<keyword evidence="5" id="KW-1133">Transmembrane helix</keyword>
<dbReference type="InterPro" id="IPR027417">
    <property type="entry name" value="P-loop_NTPase"/>
</dbReference>
<dbReference type="AlphaFoldDB" id="A0A7S7FQP2"/>
<dbReference type="EMBL" id="AP011548">
    <property type="protein sequence ID" value="BAI42880.1"/>
    <property type="molecule type" value="Genomic_DNA"/>
</dbReference>
<dbReference type="PANTHER" id="PTHR24221">
    <property type="entry name" value="ATP-BINDING CASSETTE SUB-FAMILY B"/>
    <property type="match status" value="1"/>
</dbReference>
<evidence type="ECO:0000256" key="2">
    <source>
        <dbReference type="ARBA" id="ARBA00022692"/>
    </source>
</evidence>
<evidence type="ECO:0000313" key="7">
    <source>
        <dbReference type="EMBL" id="BAI42880.1"/>
    </source>
</evidence>
<evidence type="ECO:0000313" key="8">
    <source>
        <dbReference type="Proteomes" id="UP000002067"/>
    </source>
</evidence>
<dbReference type="Proteomes" id="UP000002067">
    <property type="component" value="Chromosome"/>
</dbReference>
<keyword evidence="3" id="KW-0547">Nucleotide-binding</keyword>
<dbReference type="SUPFAM" id="SSF52540">
    <property type="entry name" value="P-loop containing nucleoside triphosphate hydrolases"/>
    <property type="match status" value="1"/>
</dbReference>
<keyword evidence="2" id="KW-0812">Transmembrane</keyword>
<dbReference type="Gene3D" id="3.40.50.300">
    <property type="entry name" value="P-loop containing nucleotide triphosphate hydrolases"/>
    <property type="match status" value="1"/>
</dbReference>
<accession>A0A7S7FQP2</accession>
<dbReference type="GO" id="GO:0005524">
    <property type="term" value="F:ATP binding"/>
    <property type="evidence" value="ECO:0007669"/>
    <property type="project" value="UniProtKB-KW"/>
</dbReference>
<reference evidence="7 8" key="1">
    <citation type="journal article" date="2009" name="J. Bacteriol.">
        <title>Complete genome sequence of the probiotic Lactobacillus rhamnosus ATCC 53103.</title>
        <authorList>
            <person name="Morita H."/>
            <person name="Toh H."/>
            <person name="Oshima K."/>
            <person name="Murakami M."/>
            <person name="Taylor T.D."/>
            <person name="Igimi S."/>
            <person name="Hattori M."/>
        </authorList>
    </citation>
    <scope>NUCLEOTIDE SEQUENCE [LARGE SCALE GENOMIC DNA]</scope>
    <source>
        <strain evidence="8">ATCC 53103 / LMG 18243 / GG [Tokyo]</strain>
    </source>
</reference>
<sequence>MEQASNWRYILAKFIGKYRFKFGALLGGLCLVEIVYVVGISLLPPLAVILLETKQLSVGLTILVIFIAGVFVYGIRILDLFLQQCLSILTFDFRFDYVPVFSEHIFGWDQRLIDSVAGKTVIDQAYEAIYNGANVGIGAIVDQTIILVRTGCQIAVLLVMMGTLSFWPAAVVFGLNVLQYLFQRLSNQWYFKHKDSQNRITSYQNYFVRTLMKRSTGKDIRLFAMLGVFHQHFSDLIQRLVAWQRHYANITLMVNLGQRIVNVGGLALSLLILLATRNISVASLLFFITAIQTLNSNFGQLRDAYAAVGKNLVFVDNFRKFMAFPYRHHQHKNAEHFSGTGIINVTHVDYQVNKTPILHDVNLSIAPSELVAIVGENGAGKSTLIKLLCGLYLPTAGSVVMDGQAISDWTPAAIQRRLAVEFQDDVILHFTIAENIACTTPEKIDLDRVKAVLDEVGLGAFVAGLPQGVQTFIDNELADDGIQLSGGQKEKLLFARVLYRQADFNILDEPTAALDPLSEKQFYDLIDEKLVNKTTIIVAHRLGALAVRNVKIFVMKDGTVVAAGTHHWLLENSADYRALWEAQRSMYVGGGDHETA</sequence>
<keyword evidence="6" id="KW-0472">Membrane</keyword>
<dbReference type="Gene3D" id="1.20.1560.10">
    <property type="entry name" value="ABC transporter type 1, transmembrane domain"/>
    <property type="match status" value="1"/>
</dbReference>
<protein>
    <submittedName>
        <fullName evidence="7">Multidrug ABC transporter ATP-binding and permease components</fullName>
    </submittedName>
</protein>
<dbReference type="PANTHER" id="PTHR24221:SF654">
    <property type="entry name" value="ATP-BINDING CASSETTE SUB-FAMILY B MEMBER 6"/>
    <property type="match status" value="1"/>
</dbReference>
<evidence type="ECO:0000256" key="6">
    <source>
        <dbReference type="ARBA" id="ARBA00023136"/>
    </source>
</evidence>
<comment type="subcellular location">
    <subcellularLocation>
        <location evidence="1">Cell membrane</location>
        <topology evidence="1">Multi-pass membrane protein</topology>
    </subcellularLocation>
</comment>
<dbReference type="RefSeq" id="WP_014570117.1">
    <property type="nucleotide sequence ID" value="NC_013198.1"/>
</dbReference>
<organism evidence="7 8">
    <name type="scientific">Lacticaseibacillus rhamnosus (strain ATCC 53103 / LMG 18243 / GG)</name>
    <name type="common">Lactobacillus rhamnosus</name>
    <dbReference type="NCBI Taxonomy" id="568703"/>
    <lineage>
        <taxon>Bacteria</taxon>
        <taxon>Bacillati</taxon>
        <taxon>Bacillota</taxon>
        <taxon>Bacilli</taxon>
        <taxon>Lactobacillales</taxon>
        <taxon>Lactobacillaceae</taxon>
        <taxon>Lacticaseibacillus</taxon>
    </lineage>
</organism>
<proteinExistence type="predicted"/>
<dbReference type="GO" id="GO:0016887">
    <property type="term" value="F:ATP hydrolysis activity"/>
    <property type="evidence" value="ECO:0007669"/>
    <property type="project" value="InterPro"/>
</dbReference>
<dbReference type="PROSITE" id="PS50893">
    <property type="entry name" value="ABC_TRANSPORTER_2"/>
    <property type="match status" value="1"/>
</dbReference>
<dbReference type="InterPro" id="IPR003439">
    <property type="entry name" value="ABC_transporter-like_ATP-bd"/>
</dbReference>
<dbReference type="GO" id="GO:0005886">
    <property type="term" value="C:plasma membrane"/>
    <property type="evidence" value="ECO:0007669"/>
    <property type="project" value="UniProtKB-SubCell"/>
</dbReference>
<name>A0A7S7FQP2_LACRG</name>
<dbReference type="PROSITE" id="PS50929">
    <property type="entry name" value="ABC_TM1F"/>
    <property type="match status" value="1"/>
</dbReference>
<evidence type="ECO:0000256" key="5">
    <source>
        <dbReference type="ARBA" id="ARBA00022989"/>
    </source>
</evidence>
<dbReference type="SMART" id="SM00382">
    <property type="entry name" value="AAA"/>
    <property type="match status" value="1"/>
</dbReference>
<dbReference type="KEGG" id="lrh:LGG_02443"/>
<keyword evidence="4 7" id="KW-0067">ATP-binding</keyword>
<dbReference type="InterPro" id="IPR036640">
    <property type="entry name" value="ABC1_TM_sf"/>
</dbReference>
<dbReference type="GO" id="GO:0034040">
    <property type="term" value="F:ATPase-coupled lipid transmembrane transporter activity"/>
    <property type="evidence" value="ECO:0007669"/>
    <property type="project" value="TreeGrafter"/>
</dbReference>
<dbReference type="SUPFAM" id="SSF90123">
    <property type="entry name" value="ABC transporter transmembrane region"/>
    <property type="match status" value="1"/>
</dbReference>
<dbReference type="InterPro" id="IPR003593">
    <property type="entry name" value="AAA+_ATPase"/>
</dbReference>
<dbReference type="Pfam" id="PF00005">
    <property type="entry name" value="ABC_tran"/>
    <property type="match status" value="1"/>
</dbReference>
<dbReference type="InterPro" id="IPR039421">
    <property type="entry name" value="Type_1_exporter"/>
</dbReference>
<dbReference type="KEGG" id="lrg:LRHM_2353"/>
<gene>
    <name evidence="7" type="ordered locus">LRHM_2353</name>
</gene>
<evidence type="ECO:0000256" key="1">
    <source>
        <dbReference type="ARBA" id="ARBA00004651"/>
    </source>
</evidence>
<evidence type="ECO:0000256" key="4">
    <source>
        <dbReference type="ARBA" id="ARBA00022840"/>
    </source>
</evidence>